<comment type="caution">
    <text evidence="4">The sequence shown here is derived from an EMBL/GenBank/DDBJ whole genome shotgun (WGS) entry which is preliminary data.</text>
</comment>
<protein>
    <submittedName>
        <fullName evidence="4">Amidase</fullName>
    </submittedName>
</protein>
<dbReference type="EMBL" id="BMRP01000056">
    <property type="protein sequence ID" value="GGU97632.1"/>
    <property type="molecule type" value="Genomic_DNA"/>
</dbReference>
<accession>A0ABQ2VPD2</accession>
<dbReference type="Gene3D" id="3.90.1300.10">
    <property type="entry name" value="Amidase signature (AS) domain"/>
    <property type="match status" value="1"/>
</dbReference>
<feature type="compositionally biased region" description="Basic and acidic residues" evidence="2">
    <location>
        <begin position="1"/>
        <end position="17"/>
    </location>
</feature>
<dbReference type="InterPro" id="IPR020556">
    <property type="entry name" value="Amidase_CS"/>
</dbReference>
<sequence length="502" mass="53400">MPWRDMARHGAARERGQGRTLTTRRSERPGDAMDTELWKLNAIELGAAVARGEVSAAEVVESHLERIAAVNPAVNAVTQLMADSAREAAGATDRRRAAGEQLGPLAGVPFTVKENIHVAGWATTHGVRKFRDHVAEADSPPVRRLRDAGAIPIGHANMPDLAISSDPASQLYGRTYNPWDRSKTPGASSSGDGVAVAVGMAALGLGNDSGGSVRMPAAFNGVAALKPSYGRFAADHRVMGQEPMLASQLIPVDGPIARSVADLRAAYEALAGADPEDPRAVPVPAYGPRPTGALKVGVVADPAGAGVHPRIRAAIHEAATALEQAGYAVEEVKIPQVAETLECYGKLIMTEFAVKWPRIRQLLSEKGAQHIDLFMERTPHTELAEFLRQTGIRLGIQRDWATFLDTHPLLLGATCPQPVPGFDMLPDDTDAESHAQMMLAGALCTVTSLVGVPAVSVPTGFADGMPQGVQLIGQMYREDRCLEAAEVIERQFGVLAPIDPRR</sequence>
<dbReference type="SUPFAM" id="SSF75304">
    <property type="entry name" value="Amidase signature (AS) enzymes"/>
    <property type="match status" value="1"/>
</dbReference>
<dbReference type="PROSITE" id="PS00571">
    <property type="entry name" value="AMIDASES"/>
    <property type="match status" value="1"/>
</dbReference>
<dbReference type="InterPro" id="IPR000120">
    <property type="entry name" value="Amidase"/>
</dbReference>
<evidence type="ECO:0000259" key="3">
    <source>
        <dbReference type="Pfam" id="PF01425"/>
    </source>
</evidence>
<organism evidence="4 5">
    <name type="scientific">Streptomyces albospinus</name>
    <dbReference type="NCBI Taxonomy" id="285515"/>
    <lineage>
        <taxon>Bacteria</taxon>
        <taxon>Bacillati</taxon>
        <taxon>Actinomycetota</taxon>
        <taxon>Actinomycetes</taxon>
        <taxon>Kitasatosporales</taxon>
        <taxon>Streptomycetaceae</taxon>
        <taxon>Streptomyces</taxon>
    </lineage>
</organism>
<proteinExistence type="inferred from homology"/>
<gene>
    <name evidence="4" type="ORF">GCM10010211_76120</name>
</gene>
<evidence type="ECO:0000256" key="2">
    <source>
        <dbReference type="SAM" id="MobiDB-lite"/>
    </source>
</evidence>
<dbReference type="PIRSF" id="PIRSF001221">
    <property type="entry name" value="Amidase_fungi"/>
    <property type="match status" value="1"/>
</dbReference>
<reference evidence="5" key="1">
    <citation type="journal article" date="2019" name="Int. J. Syst. Evol. Microbiol.">
        <title>The Global Catalogue of Microorganisms (GCM) 10K type strain sequencing project: providing services to taxonomists for standard genome sequencing and annotation.</title>
        <authorList>
            <consortium name="The Broad Institute Genomics Platform"/>
            <consortium name="The Broad Institute Genome Sequencing Center for Infectious Disease"/>
            <person name="Wu L."/>
            <person name="Ma J."/>
        </authorList>
    </citation>
    <scope>NUCLEOTIDE SEQUENCE [LARGE SCALE GENOMIC DNA]</scope>
    <source>
        <strain evidence="5">JCM 3399</strain>
    </source>
</reference>
<dbReference type="PANTHER" id="PTHR11895">
    <property type="entry name" value="TRANSAMIDASE"/>
    <property type="match status" value="1"/>
</dbReference>
<dbReference type="NCBIfam" id="NF005687">
    <property type="entry name" value="PRK07487.1"/>
    <property type="match status" value="1"/>
</dbReference>
<feature type="region of interest" description="Disordered" evidence="2">
    <location>
        <begin position="1"/>
        <end position="33"/>
    </location>
</feature>
<evidence type="ECO:0000256" key="1">
    <source>
        <dbReference type="ARBA" id="ARBA00009199"/>
    </source>
</evidence>
<comment type="similarity">
    <text evidence="1">Belongs to the amidase family.</text>
</comment>
<name>A0ABQ2VPD2_9ACTN</name>
<evidence type="ECO:0000313" key="5">
    <source>
        <dbReference type="Proteomes" id="UP000654471"/>
    </source>
</evidence>
<dbReference type="Proteomes" id="UP000654471">
    <property type="component" value="Unassembled WGS sequence"/>
</dbReference>
<dbReference type="PANTHER" id="PTHR11895:SF7">
    <property type="entry name" value="GLUTAMYL-TRNA(GLN) AMIDOTRANSFERASE SUBUNIT A, MITOCHONDRIAL"/>
    <property type="match status" value="1"/>
</dbReference>
<evidence type="ECO:0000313" key="4">
    <source>
        <dbReference type="EMBL" id="GGU97632.1"/>
    </source>
</evidence>
<feature type="domain" description="Amidase" evidence="3">
    <location>
        <begin position="58"/>
        <end position="482"/>
    </location>
</feature>
<dbReference type="InterPro" id="IPR036928">
    <property type="entry name" value="AS_sf"/>
</dbReference>
<keyword evidence="5" id="KW-1185">Reference proteome</keyword>
<dbReference type="Pfam" id="PF01425">
    <property type="entry name" value="Amidase"/>
    <property type="match status" value="1"/>
</dbReference>
<dbReference type="InterPro" id="IPR023631">
    <property type="entry name" value="Amidase_dom"/>
</dbReference>